<dbReference type="PANTHER" id="PTHR14211">
    <property type="entry name" value="GLIOMA SUPPRESSOR CANDIDATE REGION GENE 2"/>
    <property type="match status" value="1"/>
</dbReference>
<dbReference type="EMBL" id="BT078555">
    <property type="protein sequence ID" value="ACO12979.1"/>
    <property type="molecule type" value="mRNA"/>
</dbReference>
<dbReference type="GO" id="GO:0005654">
    <property type="term" value="C:nucleoplasm"/>
    <property type="evidence" value="ECO:0007669"/>
    <property type="project" value="UniProtKB-SubCell"/>
</dbReference>
<comment type="subcellular location">
    <subcellularLocation>
        <location evidence="5">Nucleus</location>
        <location evidence="5">Nucleolus</location>
    </subcellularLocation>
    <subcellularLocation>
        <location evidence="5">Nucleus</location>
        <location evidence="5">Nucleoplasm</location>
    </subcellularLocation>
</comment>
<dbReference type="InterPro" id="IPR011687">
    <property type="entry name" value="Nop53/GLTSCR2"/>
</dbReference>
<dbReference type="GO" id="GO:0005730">
    <property type="term" value="C:nucleolus"/>
    <property type="evidence" value="ECO:0007669"/>
    <property type="project" value="UniProtKB-SubCell"/>
</dbReference>
<evidence type="ECO:0000256" key="1">
    <source>
        <dbReference type="ARBA" id="ARBA00008838"/>
    </source>
</evidence>
<reference evidence="7" key="1">
    <citation type="submission" date="2009-06" db="EMBL/GenBank/DDBJ databases">
        <title>Lepeophtheirus salmonis ESTs and full-length cDNAs.</title>
        <authorList>
            <person name="Yasuike M."/>
            <person name="von Schalburg K."/>
            <person name="Cooper G."/>
            <person name="Leong J."/>
            <person name="Jones S.R.M."/>
            <person name="Koop B.F."/>
        </authorList>
    </citation>
    <scope>NUCLEOTIDE SEQUENCE</scope>
    <source>
        <strain evidence="7">Pacific form</strain>
        <tissue evidence="7">Whole</tissue>
    </source>
</reference>
<evidence type="ECO:0000256" key="6">
    <source>
        <dbReference type="SAM" id="MobiDB-lite"/>
    </source>
</evidence>
<gene>
    <name evidence="7" type="primary">GSCR2</name>
</gene>
<comment type="similarity">
    <text evidence="1 5">Belongs to the NOP53 family.</text>
</comment>
<feature type="compositionally biased region" description="Acidic residues" evidence="6">
    <location>
        <begin position="259"/>
        <end position="273"/>
    </location>
</feature>
<evidence type="ECO:0000256" key="4">
    <source>
        <dbReference type="ARBA" id="ARBA00023242"/>
    </source>
</evidence>
<dbReference type="GO" id="GO:0006364">
    <property type="term" value="P:rRNA processing"/>
    <property type="evidence" value="ECO:0007669"/>
    <property type="project" value="TreeGrafter"/>
</dbReference>
<dbReference type="GO" id="GO:0008097">
    <property type="term" value="F:5S rRNA binding"/>
    <property type="evidence" value="ECO:0007669"/>
    <property type="project" value="TreeGrafter"/>
</dbReference>
<evidence type="ECO:0000313" key="7">
    <source>
        <dbReference type="EMBL" id="ACO12979.1"/>
    </source>
</evidence>
<dbReference type="AlphaFoldDB" id="C1BVC6"/>
<keyword evidence="3 5" id="KW-0690">Ribosome biogenesis</keyword>
<evidence type="ECO:0000256" key="3">
    <source>
        <dbReference type="ARBA" id="ARBA00022517"/>
    </source>
</evidence>
<feature type="region of interest" description="Disordered" evidence="6">
    <location>
        <begin position="255"/>
        <end position="307"/>
    </location>
</feature>
<dbReference type="Pfam" id="PF07767">
    <property type="entry name" value="Nop53"/>
    <property type="match status" value="1"/>
</dbReference>
<dbReference type="PANTHER" id="PTHR14211:SF7">
    <property type="entry name" value="RIBOSOME BIOGENESIS PROTEIN NOP53"/>
    <property type="match status" value="1"/>
</dbReference>
<keyword evidence="4 5" id="KW-0539">Nucleus</keyword>
<dbReference type="GO" id="GO:0000027">
    <property type="term" value="P:ribosomal large subunit assembly"/>
    <property type="evidence" value="ECO:0007669"/>
    <property type="project" value="UniProtKB-UniRule"/>
</dbReference>
<comment type="function">
    <text evidence="5">May play a role in ribosome biogenesis.</text>
</comment>
<organism evidence="7">
    <name type="scientific">Lepeophtheirus salmonis</name>
    <name type="common">Salmon louse</name>
    <name type="synonym">Caligus salmonis</name>
    <dbReference type="NCBI Taxonomy" id="72036"/>
    <lineage>
        <taxon>Eukaryota</taxon>
        <taxon>Metazoa</taxon>
        <taxon>Ecdysozoa</taxon>
        <taxon>Arthropoda</taxon>
        <taxon>Crustacea</taxon>
        <taxon>Multicrustacea</taxon>
        <taxon>Hexanauplia</taxon>
        <taxon>Copepoda</taxon>
        <taxon>Siphonostomatoida</taxon>
        <taxon>Caligidae</taxon>
        <taxon>Lepeophtheirus</taxon>
    </lineage>
</organism>
<protein>
    <recommendedName>
        <fullName evidence="2 5">Ribosome biogenesis protein NOP53</fullName>
    </recommendedName>
</protein>
<feature type="compositionally biased region" description="Basic residues" evidence="6">
    <location>
        <begin position="292"/>
        <end position="303"/>
    </location>
</feature>
<accession>C1BVC6</accession>
<dbReference type="PIRSF" id="PIRSF017302">
    <property type="entry name" value="Gltscr2"/>
    <property type="match status" value="1"/>
</dbReference>
<evidence type="ECO:0000256" key="2">
    <source>
        <dbReference type="ARBA" id="ARBA00018339"/>
    </source>
</evidence>
<proteinExistence type="evidence at transcript level"/>
<feature type="compositionally biased region" description="Low complexity" evidence="6">
    <location>
        <begin position="274"/>
        <end position="291"/>
    </location>
</feature>
<evidence type="ECO:0000256" key="5">
    <source>
        <dbReference type="PIRNR" id="PIRNR017302"/>
    </source>
</evidence>
<name>C1BVC6_LEPSM</name>
<sequence length="442" mass="52129">MEAPKPKKSTSKKNKKSWRLNSDIGAVEEFLEDQRLEERLGGSFNERDDSELFVIDHAIPKVEPKEKNKPLKCFSSLENHSKIPDPVRKRNRVRSLVERENPLIKHLRNKNKLKDRVGKVHRELHEKKKNSRSKETLRRTNFDFDLWGKSKSSEILENEWIGPDSKKQALGNTNVKHPKTINEKTSELPAVELPEGGSSYNPSLNDHRNLLWHTALTEIQREKAVRRIEKHTTEMYPSRRQTKEEEFKELAQGLAGLDSDLDKESEEEEEEVENSNVEDAKTSILSSSTSKPKTKKQKRKQKAFKAAEKRRLIQNAKMDKERGVFRIKTFKKELDKLDQDIEEKSKKRLEDKEHKRKYQPLRLSRHRFEKMEEPVKLTDELTGNLRSLRPEGNLLEERYNSMQKRNIVETRVASKKTRKPIGMKLRKKKLQKRSYKMDWEKK</sequence>
<dbReference type="OrthoDB" id="5072at2759"/>